<dbReference type="AlphaFoldDB" id="A0A392TQ33"/>
<sequence>MAQIKCHQTDLIKTHRNQSDATIQRLIDVLVKRG</sequence>
<dbReference type="Proteomes" id="UP000265520">
    <property type="component" value="Unassembled WGS sequence"/>
</dbReference>
<name>A0A392TQ33_9FABA</name>
<evidence type="ECO:0000313" key="2">
    <source>
        <dbReference type="Proteomes" id="UP000265520"/>
    </source>
</evidence>
<keyword evidence="2" id="KW-1185">Reference proteome</keyword>
<feature type="non-terminal residue" evidence="1">
    <location>
        <position position="34"/>
    </location>
</feature>
<reference evidence="1 2" key="1">
    <citation type="journal article" date="2018" name="Front. Plant Sci.">
        <title>Red Clover (Trifolium pratense) and Zigzag Clover (T. medium) - A Picture of Genomic Similarities and Differences.</title>
        <authorList>
            <person name="Dluhosova J."/>
            <person name="Istvanek J."/>
            <person name="Nedelnik J."/>
            <person name="Repkova J."/>
        </authorList>
    </citation>
    <scope>NUCLEOTIDE SEQUENCE [LARGE SCALE GENOMIC DNA]</scope>
    <source>
        <strain evidence="2">cv. 10/8</strain>
        <tissue evidence="1">Leaf</tissue>
    </source>
</reference>
<accession>A0A392TQ33</accession>
<dbReference type="EMBL" id="LXQA010620500">
    <property type="protein sequence ID" value="MCI62537.1"/>
    <property type="molecule type" value="Genomic_DNA"/>
</dbReference>
<evidence type="ECO:0000313" key="1">
    <source>
        <dbReference type="EMBL" id="MCI62537.1"/>
    </source>
</evidence>
<comment type="caution">
    <text evidence="1">The sequence shown here is derived from an EMBL/GenBank/DDBJ whole genome shotgun (WGS) entry which is preliminary data.</text>
</comment>
<organism evidence="1 2">
    <name type="scientific">Trifolium medium</name>
    <dbReference type="NCBI Taxonomy" id="97028"/>
    <lineage>
        <taxon>Eukaryota</taxon>
        <taxon>Viridiplantae</taxon>
        <taxon>Streptophyta</taxon>
        <taxon>Embryophyta</taxon>
        <taxon>Tracheophyta</taxon>
        <taxon>Spermatophyta</taxon>
        <taxon>Magnoliopsida</taxon>
        <taxon>eudicotyledons</taxon>
        <taxon>Gunneridae</taxon>
        <taxon>Pentapetalae</taxon>
        <taxon>rosids</taxon>
        <taxon>fabids</taxon>
        <taxon>Fabales</taxon>
        <taxon>Fabaceae</taxon>
        <taxon>Papilionoideae</taxon>
        <taxon>50 kb inversion clade</taxon>
        <taxon>NPAAA clade</taxon>
        <taxon>Hologalegina</taxon>
        <taxon>IRL clade</taxon>
        <taxon>Trifolieae</taxon>
        <taxon>Trifolium</taxon>
    </lineage>
</organism>
<protein>
    <submittedName>
        <fullName evidence="1">Uncharacterized protein</fullName>
    </submittedName>
</protein>
<proteinExistence type="predicted"/>